<dbReference type="InterPro" id="IPR013783">
    <property type="entry name" value="Ig-like_fold"/>
</dbReference>
<evidence type="ECO:0000259" key="3">
    <source>
        <dbReference type="PROSITE" id="PS50853"/>
    </source>
</evidence>
<dbReference type="PANTHER" id="PTHR13817:SF73">
    <property type="entry name" value="FIBRONECTIN TYPE-III DOMAIN-CONTAINING PROTEIN"/>
    <property type="match status" value="1"/>
</dbReference>
<accession>A0A5C6XBU2</accession>
<proteinExistence type="predicted"/>
<dbReference type="OrthoDB" id="9803686at2"/>
<dbReference type="Gene3D" id="2.60.40.10">
    <property type="entry name" value="Immunoglobulins"/>
    <property type="match status" value="2"/>
</dbReference>
<dbReference type="PROSITE" id="PS50853">
    <property type="entry name" value="FN3"/>
    <property type="match status" value="1"/>
</dbReference>
<sequence>MTPRFSIFARAALTLSAAASLLGCEPQFNDQVCEIDQDCFPDEACQAGVCVLRTELPDVGPDADLNACGGIQVLENDPGDPCGPCNLDQYQCEGAELVCSGETPCPETDVITTTPTAITADGAQLNGELAELPVEGISELGFCWSATEESPTLDNADCMAIETALSAPGEFSLSVEGLNPGTSYNVSTYFIDGDADSGYGNTLAFITLAPSPANVTATVDGDVITLSWDEAAGIVEYEVLRDGTSIAVVSETTYADEDAPAGTLSGYEDLAATQGTETGGVRLTWSAATGSAGDELSYEIIASYPDADSDPSDAVTAQLPAPTPTSYEVQIDDGTWIDVGLVTDYLDEDAPEGTITAGTTEVSAGDFADRVELSISGSTTADGQPRQYRVRALADANAGAPSPQVSGFRGTEDLTYQWQRTSSDQDQEGDYQDISGATSATYSDFDAPATGETRFYRVVLSAPGAPSVTTPGQAGYRAFGAQVTLVDITGVGISAATINANVTGLGDPAATEHGICISTQAGVEYPAAGATDCTLRGAPTATGTFTETFSDLDPATTYFVRAFIVNATGTSYSGELSFTTDPAIPTPPTNLTASTNDTDLVALSWSAVAGADGYRVYRDGTEIAEVTDGSQTTFDDTTATEGTLGAPSGLTASSTNAAQVDLSWSAASASAGTSASYTVRAFNVSGESSDSNAATGSRAAPEITGYEIFRNGASLDSVGVVTSYADASADAGTPGAPSGLTASSTNAAQVDLSWSAATGNAGTTYSYTVRALSDVGPSAESNEATGSRAAPAVTGYEIFRDGASLDSVGDVTSYADTSAAPGTIDAVADLSASNSNPDQVDLSWTPPATSAGTAYNYTVRALTNDGSSDASNEATGSRAAPTITGYDIFDASDDSQIGSSASAGSTAIPANAPTYTFDPIDGTYDAVNNDMALTITNGTPVDGAPITVYVIARGESGIDASASADATGFRPATSLSFTWERASLAADPVVWETFGAANAASVTDADVDASKLTYRVRVDIGTTVTVEVPEETLTIP</sequence>
<dbReference type="SMART" id="SM00060">
    <property type="entry name" value="FN3"/>
    <property type="match status" value="3"/>
</dbReference>
<dbReference type="InterPro" id="IPR003961">
    <property type="entry name" value="FN3_dom"/>
</dbReference>
<dbReference type="InterPro" id="IPR050964">
    <property type="entry name" value="Striated_Muscle_Regulatory"/>
</dbReference>
<evidence type="ECO:0000313" key="4">
    <source>
        <dbReference type="EMBL" id="TXD39366.1"/>
    </source>
</evidence>
<dbReference type="PANTHER" id="PTHR13817">
    <property type="entry name" value="TITIN"/>
    <property type="match status" value="1"/>
</dbReference>
<dbReference type="AlphaFoldDB" id="A0A5C6XBU2"/>
<evidence type="ECO:0000256" key="1">
    <source>
        <dbReference type="ARBA" id="ARBA00022737"/>
    </source>
</evidence>
<comment type="caution">
    <text evidence="4">The sequence shown here is derived from an EMBL/GenBank/DDBJ whole genome shotgun (WGS) entry which is preliminary data.</text>
</comment>
<gene>
    <name evidence="4" type="ORF">FRC98_02930</name>
</gene>
<keyword evidence="5" id="KW-1185">Reference proteome</keyword>
<dbReference type="InterPro" id="IPR036116">
    <property type="entry name" value="FN3_sf"/>
</dbReference>
<dbReference type="PROSITE" id="PS51257">
    <property type="entry name" value="PROKAR_LIPOPROTEIN"/>
    <property type="match status" value="1"/>
</dbReference>
<dbReference type="EMBL" id="VOSM01000001">
    <property type="protein sequence ID" value="TXD39366.1"/>
    <property type="molecule type" value="Genomic_DNA"/>
</dbReference>
<keyword evidence="1" id="KW-0677">Repeat</keyword>
<protein>
    <submittedName>
        <fullName evidence="4">Fibronectin type III domain-containing protein</fullName>
    </submittedName>
</protein>
<reference evidence="4 5" key="1">
    <citation type="submission" date="2019-08" db="EMBL/GenBank/DDBJ databases">
        <title>Bradymonadales sp. TMQ4.</title>
        <authorList>
            <person name="Liang Q."/>
        </authorList>
    </citation>
    <scope>NUCLEOTIDE SEQUENCE [LARGE SCALE GENOMIC DNA]</scope>
    <source>
        <strain evidence="4 5">TMQ4</strain>
    </source>
</reference>
<dbReference type="SUPFAM" id="SSF49265">
    <property type="entry name" value="Fibronectin type III"/>
    <property type="match status" value="2"/>
</dbReference>
<dbReference type="Gene3D" id="2.60.40.2700">
    <property type="match status" value="1"/>
</dbReference>
<organism evidence="4 5">
    <name type="scientific">Lujinxingia vulgaris</name>
    <dbReference type="NCBI Taxonomy" id="2600176"/>
    <lineage>
        <taxon>Bacteria</taxon>
        <taxon>Deltaproteobacteria</taxon>
        <taxon>Bradymonadales</taxon>
        <taxon>Lujinxingiaceae</taxon>
        <taxon>Lujinxingia</taxon>
    </lineage>
</organism>
<keyword evidence="2" id="KW-0732">Signal</keyword>
<dbReference type="Proteomes" id="UP000321412">
    <property type="component" value="Unassembled WGS sequence"/>
</dbReference>
<name>A0A5C6XBU2_9DELT</name>
<evidence type="ECO:0000313" key="5">
    <source>
        <dbReference type="Proteomes" id="UP000321412"/>
    </source>
</evidence>
<dbReference type="RefSeq" id="WP_146979793.1">
    <property type="nucleotide sequence ID" value="NZ_VOSM01000001.1"/>
</dbReference>
<evidence type="ECO:0000256" key="2">
    <source>
        <dbReference type="SAM" id="SignalP"/>
    </source>
</evidence>
<feature type="domain" description="Fibronectin type-III" evidence="3">
    <location>
        <begin position="826"/>
        <end position="926"/>
    </location>
</feature>
<feature type="chain" id="PRO_5022851297" evidence="2">
    <location>
        <begin position="20"/>
        <end position="1036"/>
    </location>
</feature>
<feature type="signal peptide" evidence="2">
    <location>
        <begin position="1"/>
        <end position="19"/>
    </location>
</feature>